<feature type="domain" description="Amidohydrolase-related" evidence="4">
    <location>
        <begin position="12"/>
        <end position="120"/>
    </location>
</feature>
<evidence type="ECO:0000313" key="5">
    <source>
        <dbReference type="EMBL" id="KAL0059805.1"/>
    </source>
</evidence>
<keyword evidence="1 3" id="KW-0210">Decarboxylase</keyword>
<organism evidence="5 6">
    <name type="scientific">Marasmius tenuissimus</name>
    <dbReference type="NCBI Taxonomy" id="585030"/>
    <lineage>
        <taxon>Eukaryota</taxon>
        <taxon>Fungi</taxon>
        <taxon>Dikarya</taxon>
        <taxon>Basidiomycota</taxon>
        <taxon>Agaricomycotina</taxon>
        <taxon>Agaricomycetes</taxon>
        <taxon>Agaricomycetidae</taxon>
        <taxon>Agaricales</taxon>
        <taxon>Marasmiineae</taxon>
        <taxon>Marasmiaceae</taxon>
        <taxon>Marasmius</taxon>
    </lineage>
</organism>
<accession>A0ABR2ZDP7</accession>
<protein>
    <recommendedName>
        <fullName evidence="4">Amidohydrolase-related domain-containing protein</fullName>
    </recommendedName>
</protein>
<dbReference type="Pfam" id="PF04909">
    <property type="entry name" value="Amidohydro_2"/>
    <property type="match status" value="1"/>
</dbReference>
<dbReference type="InterPro" id="IPR032466">
    <property type="entry name" value="Metal_Hydrolase"/>
</dbReference>
<sequence>MDKNDVDFMVLSLESPGIQGISDPTKALETAIDVNNDIASRIASTPNRFGAWASIPMHNASVASEELKRTVNELSFLGAILNDYQQSGPQNDTLFYDQPEYDVFWETATELDVPVYLHPRLNTPAIARALCSGNPWLRNANQEFATTLSNHVF</sequence>
<evidence type="ECO:0000256" key="2">
    <source>
        <dbReference type="ARBA" id="ARBA00023239"/>
    </source>
</evidence>
<keyword evidence="6" id="KW-1185">Reference proteome</keyword>
<dbReference type="InterPro" id="IPR006680">
    <property type="entry name" value="Amidohydro-rel"/>
</dbReference>
<evidence type="ECO:0000259" key="4">
    <source>
        <dbReference type="Pfam" id="PF04909"/>
    </source>
</evidence>
<evidence type="ECO:0000256" key="3">
    <source>
        <dbReference type="RuleBase" id="RU366045"/>
    </source>
</evidence>
<dbReference type="EMBL" id="JBBXMP010000206">
    <property type="protein sequence ID" value="KAL0059805.1"/>
    <property type="molecule type" value="Genomic_DNA"/>
</dbReference>
<comment type="caution">
    <text evidence="5">The sequence shown here is derived from an EMBL/GenBank/DDBJ whole genome shotgun (WGS) entry which is preliminary data.</text>
</comment>
<dbReference type="InterPro" id="IPR032465">
    <property type="entry name" value="ACMSD"/>
</dbReference>
<name>A0ABR2ZDP7_9AGAR</name>
<dbReference type="Gene3D" id="3.20.20.140">
    <property type="entry name" value="Metal-dependent hydrolases"/>
    <property type="match status" value="1"/>
</dbReference>
<keyword evidence="2 3" id="KW-0456">Lyase</keyword>
<dbReference type="SUPFAM" id="SSF51556">
    <property type="entry name" value="Metallo-dependent hydrolases"/>
    <property type="match status" value="1"/>
</dbReference>
<evidence type="ECO:0000256" key="1">
    <source>
        <dbReference type="ARBA" id="ARBA00022793"/>
    </source>
</evidence>
<reference evidence="5 6" key="1">
    <citation type="submission" date="2024-05" db="EMBL/GenBank/DDBJ databases">
        <title>A draft genome resource for the thread blight pathogen Marasmius tenuissimus strain MS-2.</title>
        <authorList>
            <person name="Yulfo-Soto G.E."/>
            <person name="Baruah I.K."/>
            <person name="Amoako-Attah I."/>
            <person name="Bukari Y."/>
            <person name="Meinhardt L.W."/>
            <person name="Bailey B.A."/>
            <person name="Cohen S.P."/>
        </authorList>
    </citation>
    <scope>NUCLEOTIDE SEQUENCE [LARGE SCALE GENOMIC DNA]</scope>
    <source>
        <strain evidence="5 6">MS-2</strain>
    </source>
</reference>
<evidence type="ECO:0000313" key="6">
    <source>
        <dbReference type="Proteomes" id="UP001437256"/>
    </source>
</evidence>
<comment type="similarity">
    <text evidence="3">Belongs to the metallo-dependent hydrolases superfamily.</text>
</comment>
<gene>
    <name evidence="5" type="ORF">AAF712_013446</name>
</gene>
<proteinExistence type="inferred from homology"/>
<dbReference type="Proteomes" id="UP001437256">
    <property type="component" value="Unassembled WGS sequence"/>
</dbReference>
<dbReference type="PANTHER" id="PTHR21240">
    <property type="entry name" value="2-AMINO-3-CARBOXYLMUCONATE-6-SEMIALDEHYDE DECARBOXYLASE"/>
    <property type="match status" value="1"/>
</dbReference>
<dbReference type="PANTHER" id="PTHR21240:SF30">
    <property type="entry name" value="AMIDOHYDROLASE-RELATED DOMAIN-CONTAINING PROTEIN-RELATED"/>
    <property type="match status" value="1"/>
</dbReference>